<accession>A0A494Y7J2</accession>
<dbReference type="SUPFAM" id="SSF160272">
    <property type="entry name" value="Shew3726-like"/>
    <property type="match status" value="1"/>
</dbReference>
<dbReference type="EMBL" id="RBZU01000004">
    <property type="protein sequence ID" value="RKP55890.1"/>
    <property type="molecule type" value="Genomic_DNA"/>
</dbReference>
<comment type="caution">
    <text evidence="2">The sequence shown here is derived from an EMBL/GenBank/DDBJ whole genome shotgun (WGS) entry which is preliminary data.</text>
</comment>
<dbReference type="InterPro" id="IPR009962">
    <property type="entry name" value="DUF1488"/>
</dbReference>
<reference evidence="2 3" key="1">
    <citation type="submission" date="2018-10" db="EMBL/GenBank/DDBJ databases">
        <title>Robbsia sp. DHC34, isolated from soil.</title>
        <authorList>
            <person name="Gao Z.-H."/>
            <person name="Qiu L.-H."/>
        </authorList>
    </citation>
    <scope>NUCLEOTIDE SEQUENCE [LARGE SCALE GENOMIC DNA]</scope>
    <source>
        <strain evidence="2 3">DHC34</strain>
    </source>
</reference>
<evidence type="ECO:0000256" key="1">
    <source>
        <dbReference type="SAM" id="MobiDB-lite"/>
    </source>
</evidence>
<dbReference type="Pfam" id="PF07369">
    <property type="entry name" value="DUF1488"/>
    <property type="match status" value="1"/>
</dbReference>
<dbReference type="Gene3D" id="3.30.160.140">
    <property type="entry name" value="Shew3726-like"/>
    <property type="match status" value="1"/>
</dbReference>
<dbReference type="InterPro" id="IPR036692">
    <property type="entry name" value="Shew3726-like_sf"/>
</dbReference>
<dbReference type="Proteomes" id="UP000270342">
    <property type="component" value="Unassembled WGS sequence"/>
</dbReference>
<dbReference type="AlphaFoldDB" id="A0A494Y7J2"/>
<evidence type="ECO:0000313" key="3">
    <source>
        <dbReference type="Proteomes" id="UP000270342"/>
    </source>
</evidence>
<feature type="region of interest" description="Disordered" evidence="1">
    <location>
        <begin position="97"/>
        <end position="122"/>
    </location>
</feature>
<keyword evidence="3" id="KW-1185">Reference proteome</keyword>
<proteinExistence type="predicted"/>
<organism evidence="2 3">
    <name type="scientific">Pararobbsia silviterrae</name>
    <dbReference type="NCBI Taxonomy" id="1792498"/>
    <lineage>
        <taxon>Bacteria</taxon>
        <taxon>Pseudomonadati</taxon>
        <taxon>Pseudomonadota</taxon>
        <taxon>Betaproteobacteria</taxon>
        <taxon>Burkholderiales</taxon>
        <taxon>Burkholderiaceae</taxon>
        <taxon>Pararobbsia</taxon>
    </lineage>
</organism>
<dbReference type="OrthoDB" id="8967044at2"/>
<name>A0A494Y7J2_9BURK</name>
<evidence type="ECO:0000313" key="2">
    <source>
        <dbReference type="EMBL" id="RKP55890.1"/>
    </source>
</evidence>
<gene>
    <name evidence="2" type="ORF">D7S86_11860</name>
</gene>
<protein>
    <submittedName>
        <fullName evidence="2">DUF1488 domain-containing protein</fullName>
    </submittedName>
</protein>
<sequence length="122" mass="13677">MRSIAMRIEFPEGRQVWNGSELRVDFPVRVDNVDVLCSISAEALEDHFGAHSTLESDVLGAFERETRRIRALCRRALEDNHGQPVVLRSGLIRLMDAQDTMRGDTPSTGRADLPSSSRSRDP</sequence>